<dbReference type="GO" id="GO:0016020">
    <property type="term" value="C:membrane"/>
    <property type="evidence" value="ECO:0007669"/>
    <property type="project" value="UniProtKB-SubCell"/>
</dbReference>
<sequence>PSHARVFGCLVVSAWSAVSSLVILFMPSQFVYIEALRDMWEAVVVYSFFCLILARCGGEDACAGALSRDPGSVRHPQPVPFLLRLWKKILRLPPTEAAALTPPAGRCFGPEAPTHATARPTSSDKSAQRERRTAGETNFYVREPSRREVYGRQTRRHSGAACCFGEDSMFLCREDLPTDLAFVKCCKRWILQFIFVKPTMALVSLIMFSVGKYHSFCFQVPYMIIYNISICGALYALGLFYLATRKLPALVRLKQFFSTQTSETHSPDAFHTYTHVYKFMDVCPGALRIHPVVCSVVGRWEAVALRRRQVSFKLKRHLLL</sequence>
<gene>
    <name evidence="7" type="ORF">TGFOU_362740</name>
</gene>
<dbReference type="Proteomes" id="UP000028838">
    <property type="component" value="Unassembled WGS sequence"/>
</dbReference>
<organism evidence="7 8">
    <name type="scientific">Toxoplasma gondii FOU</name>
    <dbReference type="NCBI Taxonomy" id="943167"/>
    <lineage>
        <taxon>Eukaryota</taxon>
        <taxon>Sar</taxon>
        <taxon>Alveolata</taxon>
        <taxon>Apicomplexa</taxon>
        <taxon>Conoidasida</taxon>
        <taxon>Coccidia</taxon>
        <taxon>Eucoccidiorida</taxon>
        <taxon>Eimeriorina</taxon>
        <taxon>Sarcocystidae</taxon>
        <taxon>Toxoplasma</taxon>
    </lineage>
</organism>
<evidence type="ECO:0000256" key="6">
    <source>
        <dbReference type="SAM" id="Phobius"/>
    </source>
</evidence>
<keyword evidence="3 6" id="KW-1133">Transmembrane helix</keyword>
<evidence type="ECO:0000256" key="5">
    <source>
        <dbReference type="SAM" id="MobiDB-lite"/>
    </source>
</evidence>
<evidence type="ECO:0000313" key="7">
    <source>
        <dbReference type="EMBL" id="KFG33280.1"/>
    </source>
</evidence>
<dbReference type="Pfam" id="PF03619">
    <property type="entry name" value="Solute_trans_a"/>
    <property type="match status" value="1"/>
</dbReference>
<feature type="transmembrane region" description="Helical" evidence="6">
    <location>
        <begin position="39"/>
        <end position="58"/>
    </location>
</feature>
<feature type="transmembrane region" description="Helical" evidence="6">
    <location>
        <begin position="223"/>
        <end position="244"/>
    </location>
</feature>
<evidence type="ECO:0000256" key="4">
    <source>
        <dbReference type="ARBA" id="ARBA00023136"/>
    </source>
</evidence>
<proteinExistence type="predicted"/>
<feature type="region of interest" description="Disordered" evidence="5">
    <location>
        <begin position="111"/>
        <end position="134"/>
    </location>
</feature>
<keyword evidence="4 6" id="KW-0472">Membrane</keyword>
<keyword evidence="2 6" id="KW-0812">Transmembrane</keyword>
<reference evidence="7 8" key="1">
    <citation type="submission" date="2014-07" db="EMBL/GenBank/DDBJ databases">
        <authorList>
            <person name="Sibley D."/>
            <person name="Venepally P."/>
            <person name="Karamycheva S."/>
            <person name="Hadjithomas M."/>
            <person name="Khan A."/>
            <person name="Brunk B."/>
            <person name="Roos D."/>
            <person name="Caler E."/>
            <person name="Lorenzi H."/>
        </authorList>
    </citation>
    <scope>NUCLEOTIDE SEQUENCE [LARGE SCALE GENOMIC DNA]</scope>
    <source>
        <strain evidence="7 8">FOU</strain>
    </source>
</reference>
<comment type="subcellular location">
    <subcellularLocation>
        <location evidence="1">Membrane</location>
        <topology evidence="1">Multi-pass membrane protein</topology>
    </subcellularLocation>
</comment>
<dbReference type="VEuPathDB" id="ToxoDB:TGFOU_362740"/>
<evidence type="ECO:0000256" key="1">
    <source>
        <dbReference type="ARBA" id="ARBA00004141"/>
    </source>
</evidence>
<evidence type="ECO:0000256" key="3">
    <source>
        <dbReference type="ARBA" id="ARBA00022989"/>
    </source>
</evidence>
<dbReference type="AlphaFoldDB" id="A0A086JMB2"/>
<dbReference type="PANTHER" id="PTHR23423">
    <property type="entry name" value="ORGANIC SOLUTE TRANSPORTER-RELATED"/>
    <property type="match status" value="1"/>
</dbReference>
<protein>
    <submittedName>
        <fullName evidence="7">Organic solute transporter ostalpha protein</fullName>
    </submittedName>
</protein>
<dbReference type="InterPro" id="IPR005178">
    <property type="entry name" value="Ostalpha/TMEM184C"/>
</dbReference>
<dbReference type="EMBL" id="AEYH02002913">
    <property type="protein sequence ID" value="KFG33280.1"/>
    <property type="molecule type" value="Genomic_DNA"/>
</dbReference>
<evidence type="ECO:0000313" key="8">
    <source>
        <dbReference type="Proteomes" id="UP000028838"/>
    </source>
</evidence>
<name>A0A086JMB2_TOXGO</name>
<comment type="caution">
    <text evidence="7">The sequence shown here is derived from an EMBL/GenBank/DDBJ whole genome shotgun (WGS) entry which is preliminary data.</text>
</comment>
<feature type="transmembrane region" description="Helical" evidence="6">
    <location>
        <begin position="189"/>
        <end position="211"/>
    </location>
</feature>
<dbReference type="SMART" id="SM01417">
    <property type="entry name" value="Solute_trans_a"/>
    <property type="match status" value="1"/>
</dbReference>
<feature type="transmembrane region" description="Helical" evidence="6">
    <location>
        <begin position="7"/>
        <end position="27"/>
    </location>
</feature>
<evidence type="ECO:0000256" key="2">
    <source>
        <dbReference type="ARBA" id="ARBA00022692"/>
    </source>
</evidence>
<accession>A0A086JMB2</accession>
<feature type="non-terminal residue" evidence="7">
    <location>
        <position position="1"/>
    </location>
</feature>